<organism evidence="5 6">
    <name type="scientific">Microbacterium azadirachtae</name>
    <dbReference type="NCBI Taxonomy" id="582680"/>
    <lineage>
        <taxon>Bacteria</taxon>
        <taxon>Bacillati</taxon>
        <taxon>Actinomycetota</taxon>
        <taxon>Actinomycetes</taxon>
        <taxon>Micrococcales</taxon>
        <taxon>Microbacteriaceae</taxon>
        <taxon>Microbacterium</taxon>
    </lineage>
</organism>
<sequence>MTICEVPAAPAVHPALAGRFSPVGFDPEFEIGAAHVDSLLDAARMAPSAGNGQPWMFLVARRGDEIHRRLVPHLARSSSMWAPDASLLVVNCTQVLVEGTADWAYSEFAGYDLGQAVAHMTVQGLHLGLDAHQFRAFDRDALAAEFQIPPHWEATTMTAFGRASHAPGDVSSAGTSRERASRDEITWARD</sequence>
<keyword evidence="2" id="KW-0560">Oxidoreductase</keyword>
<dbReference type="Pfam" id="PF00881">
    <property type="entry name" value="Nitroreductase"/>
    <property type="match status" value="1"/>
</dbReference>
<evidence type="ECO:0000313" key="5">
    <source>
        <dbReference type="EMBL" id="KJL30893.1"/>
    </source>
</evidence>
<evidence type="ECO:0000256" key="3">
    <source>
        <dbReference type="SAM" id="MobiDB-lite"/>
    </source>
</evidence>
<comment type="similarity">
    <text evidence="1">Belongs to the nitroreductase family.</text>
</comment>
<reference evidence="5 6" key="1">
    <citation type="submission" date="2015-02" db="EMBL/GenBank/DDBJ databases">
        <title>Draft genome sequences of ten Microbacterium spp. with emphasis on heavy metal contaminated environments.</title>
        <authorList>
            <person name="Corretto E."/>
        </authorList>
    </citation>
    <scope>NUCLEOTIDE SEQUENCE [LARGE SCALE GENOMIC DNA]</scope>
    <source>
        <strain evidence="5 6">ARN176</strain>
    </source>
</reference>
<dbReference type="PANTHER" id="PTHR43673:SF10">
    <property type="entry name" value="NADH DEHYDROGENASE_NAD(P)H NITROREDUCTASE XCC3605-RELATED"/>
    <property type="match status" value="1"/>
</dbReference>
<evidence type="ECO:0000256" key="2">
    <source>
        <dbReference type="ARBA" id="ARBA00023002"/>
    </source>
</evidence>
<dbReference type="RefSeq" id="WP_045273851.1">
    <property type="nucleotide sequence ID" value="NZ_JYIX01000040.1"/>
</dbReference>
<evidence type="ECO:0000256" key="1">
    <source>
        <dbReference type="ARBA" id="ARBA00007118"/>
    </source>
</evidence>
<feature type="region of interest" description="Disordered" evidence="3">
    <location>
        <begin position="163"/>
        <end position="190"/>
    </location>
</feature>
<dbReference type="GO" id="GO:0016491">
    <property type="term" value="F:oxidoreductase activity"/>
    <property type="evidence" value="ECO:0007669"/>
    <property type="project" value="UniProtKB-KW"/>
</dbReference>
<dbReference type="EMBL" id="JYIX01000040">
    <property type="protein sequence ID" value="KJL30893.1"/>
    <property type="molecule type" value="Genomic_DNA"/>
</dbReference>
<dbReference type="Gene3D" id="3.40.109.10">
    <property type="entry name" value="NADH Oxidase"/>
    <property type="match status" value="1"/>
</dbReference>
<gene>
    <name evidence="5" type="ORF">RS86_03838</name>
</gene>
<accession>A0A0F0LCM4</accession>
<evidence type="ECO:0000313" key="6">
    <source>
        <dbReference type="Proteomes" id="UP000033740"/>
    </source>
</evidence>
<feature type="domain" description="Nitroreductase" evidence="4">
    <location>
        <begin position="17"/>
        <end position="77"/>
    </location>
</feature>
<protein>
    <submittedName>
        <fullName evidence="5">Dihydropteridine reductase</fullName>
    </submittedName>
</protein>
<name>A0A0F0LCM4_9MICO</name>
<comment type="caution">
    <text evidence="5">The sequence shown here is derived from an EMBL/GenBank/DDBJ whole genome shotgun (WGS) entry which is preliminary data.</text>
</comment>
<proteinExistence type="inferred from homology"/>
<dbReference type="PANTHER" id="PTHR43673">
    <property type="entry name" value="NAD(P)H NITROREDUCTASE YDGI-RELATED"/>
    <property type="match status" value="1"/>
</dbReference>
<dbReference type="PATRIC" id="fig|582680.6.peg.3925"/>
<feature type="compositionally biased region" description="Basic and acidic residues" evidence="3">
    <location>
        <begin position="176"/>
        <end position="190"/>
    </location>
</feature>
<keyword evidence="6" id="KW-1185">Reference proteome</keyword>
<dbReference type="Proteomes" id="UP000033740">
    <property type="component" value="Unassembled WGS sequence"/>
</dbReference>
<dbReference type="STRING" id="582680.RS86_03838"/>
<dbReference type="SUPFAM" id="SSF55469">
    <property type="entry name" value="FMN-dependent nitroreductase-like"/>
    <property type="match status" value="1"/>
</dbReference>
<dbReference type="InterPro" id="IPR000415">
    <property type="entry name" value="Nitroreductase-like"/>
</dbReference>
<dbReference type="AlphaFoldDB" id="A0A0F0LCM4"/>
<dbReference type="InterPro" id="IPR029479">
    <property type="entry name" value="Nitroreductase"/>
</dbReference>
<evidence type="ECO:0000259" key="4">
    <source>
        <dbReference type="Pfam" id="PF00881"/>
    </source>
</evidence>